<keyword evidence="5" id="KW-0539">Nucleus</keyword>
<comment type="caution">
    <text evidence="10">The sequence shown here is derived from an EMBL/GenBank/DDBJ whole genome shotgun (WGS) entry which is preliminary data.</text>
</comment>
<dbReference type="SMART" id="SM00717">
    <property type="entry name" value="SANT"/>
    <property type="match status" value="1"/>
</dbReference>
<dbReference type="Proteomes" id="UP000660262">
    <property type="component" value="Unassembled WGS sequence"/>
</dbReference>
<accession>A0A830HYQ7</accession>
<dbReference type="NCBIfam" id="TIGR01557">
    <property type="entry name" value="myb_SHAQKYF"/>
    <property type="match status" value="1"/>
</dbReference>
<feature type="compositionally biased region" description="Basic residues" evidence="6">
    <location>
        <begin position="23"/>
        <end position="36"/>
    </location>
</feature>
<dbReference type="PANTHER" id="PTHR12802:SF155">
    <property type="entry name" value="DEUBIQUITINASE MYSM1"/>
    <property type="match status" value="1"/>
</dbReference>
<evidence type="ECO:0000256" key="4">
    <source>
        <dbReference type="ARBA" id="ARBA00023163"/>
    </source>
</evidence>
<keyword evidence="4" id="KW-0804">Transcription</keyword>
<feature type="region of interest" description="Disordered" evidence="6">
    <location>
        <begin position="1"/>
        <end position="39"/>
    </location>
</feature>
<feature type="region of interest" description="Disordered" evidence="6">
    <location>
        <begin position="80"/>
        <end position="127"/>
    </location>
</feature>
<dbReference type="InterPro" id="IPR009057">
    <property type="entry name" value="Homeodomain-like_sf"/>
</dbReference>
<evidence type="ECO:0000256" key="5">
    <source>
        <dbReference type="ARBA" id="ARBA00023242"/>
    </source>
</evidence>
<dbReference type="InterPro" id="IPR006447">
    <property type="entry name" value="Myb_dom_plants"/>
</dbReference>
<evidence type="ECO:0000313" key="11">
    <source>
        <dbReference type="Proteomes" id="UP000660262"/>
    </source>
</evidence>
<keyword evidence="11" id="KW-1185">Reference proteome</keyword>
<feature type="region of interest" description="Disordered" evidence="6">
    <location>
        <begin position="349"/>
        <end position="368"/>
    </location>
</feature>
<evidence type="ECO:0000259" key="8">
    <source>
        <dbReference type="PROSITE" id="PS51293"/>
    </source>
</evidence>
<evidence type="ECO:0000259" key="7">
    <source>
        <dbReference type="PROSITE" id="PS50090"/>
    </source>
</evidence>
<dbReference type="PROSITE" id="PS51294">
    <property type="entry name" value="HTH_MYB"/>
    <property type="match status" value="1"/>
</dbReference>
<dbReference type="Pfam" id="PF00249">
    <property type="entry name" value="Myb_DNA-binding"/>
    <property type="match status" value="1"/>
</dbReference>
<evidence type="ECO:0000256" key="6">
    <source>
        <dbReference type="SAM" id="MobiDB-lite"/>
    </source>
</evidence>
<protein>
    <submittedName>
        <fullName evidence="10">Uncharacterized protein</fullName>
    </submittedName>
</protein>
<gene>
    <name evidence="10" type="ORF">PPROV_000881000</name>
</gene>
<feature type="region of interest" description="Disordered" evidence="6">
    <location>
        <begin position="255"/>
        <end position="279"/>
    </location>
</feature>
<dbReference type="InterPro" id="IPR001005">
    <property type="entry name" value="SANT/Myb"/>
</dbReference>
<dbReference type="PANTHER" id="PTHR12802">
    <property type="entry name" value="SWI/SNF COMPLEX-RELATED"/>
    <property type="match status" value="1"/>
</dbReference>
<keyword evidence="3" id="KW-0238">DNA-binding</keyword>
<evidence type="ECO:0000313" key="10">
    <source>
        <dbReference type="EMBL" id="GHP10077.1"/>
    </source>
</evidence>
<feature type="domain" description="SANT" evidence="8">
    <location>
        <begin position="33"/>
        <end position="84"/>
    </location>
</feature>
<dbReference type="InterPro" id="IPR017930">
    <property type="entry name" value="Myb_dom"/>
</dbReference>
<proteinExistence type="predicted"/>
<dbReference type="Gene3D" id="1.10.10.60">
    <property type="entry name" value="Homeodomain-like"/>
    <property type="match status" value="1"/>
</dbReference>
<dbReference type="EMBL" id="BNJQ01000027">
    <property type="protein sequence ID" value="GHP10077.1"/>
    <property type="molecule type" value="Genomic_DNA"/>
</dbReference>
<dbReference type="AlphaFoldDB" id="A0A830HYQ7"/>
<reference evidence="10" key="1">
    <citation type="submission" date="2020-10" db="EMBL/GenBank/DDBJ databases">
        <title>Unveiling of a novel bifunctional photoreceptor, Dualchrome1, isolated from a cosmopolitan green alga.</title>
        <authorList>
            <person name="Suzuki S."/>
            <person name="Kawachi M."/>
        </authorList>
    </citation>
    <scope>NUCLEOTIDE SEQUENCE</scope>
    <source>
        <strain evidence="10">NIES 2893</strain>
    </source>
</reference>
<name>A0A830HYQ7_9CHLO</name>
<dbReference type="FunFam" id="1.10.10.60:FF:000023">
    <property type="entry name" value="protein REVEILLE 6 isoform X1"/>
    <property type="match status" value="1"/>
</dbReference>
<dbReference type="SUPFAM" id="SSF46689">
    <property type="entry name" value="Homeodomain-like"/>
    <property type="match status" value="1"/>
</dbReference>
<evidence type="ECO:0000256" key="2">
    <source>
        <dbReference type="ARBA" id="ARBA00023015"/>
    </source>
</evidence>
<feature type="domain" description="Myb-like" evidence="7">
    <location>
        <begin position="30"/>
        <end position="80"/>
    </location>
</feature>
<dbReference type="PROSITE" id="PS50090">
    <property type="entry name" value="MYB_LIKE"/>
    <property type="match status" value="1"/>
</dbReference>
<sequence length="368" mass="38433">MTPPPPPMNSKKMSTGEGSNTPHKPRKPYTITKKRERWTEEEHRRFLEALQKYGRAWRKVEEHVLTKTVIQIRSHAQKHFQKMEAETRSSGAPTTPAALKTTTTAASKPLPQKPTSTAAHKQQQGQDLSMLPSALATAATNGASTQPAWNAANSNPWMIWALQGMQMAQLGQQTGTAGTTTATTSTTAANQNRGNANGANIAGFSPVATPTAMVQDNNNNINSSNGAASSVNAAAALAALSAAAYCPPDAAAAAGANGGSSIAGPSDAGPSWHQAAQQQQQQASAMIAAQAAYMQYAWSAATQGGAAGSPWMNNIFPNAAWGQHASQPGGFSMATGMGGETVLQPHAKRVKPMATERAPDTSKSPLRV</sequence>
<evidence type="ECO:0000256" key="1">
    <source>
        <dbReference type="ARBA" id="ARBA00004123"/>
    </source>
</evidence>
<dbReference type="InterPro" id="IPR017884">
    <property type="entry name" value="SANT_dom"/>
</dbReference>
<feature type="compositionally biased region" description="Low complexity" evidence="6">
    <location>
        <begin position="255"/>
        <end position="266"/>
    </location>
</feature>
<evidence type="ECO:0000256" key="3">
    <source>
        <dbReference type="ARBA" id="ARBA00023125"/>
    </source>
</evidence>
<dbReference type="GO" id="GO:0003677">
    <property type="term" value="F:DNA binding"/>
    <property type="evidence" value="ECO:0007669"/>
    <property type="project" value="UniProtKB-KW"/>
</dbReference>
<feature type="compositionally biased region" description="Low complexity" evidence="6">
    <location>
        <begin position="92"/>
        <end position="110"/>
    </location>
</feature>
<dbReference type="GO" id="GO:0005634">
    <property type="term" value="C:nucleus"/>
    <property type="evidence" value="ECO:0007669"/>
    <property type="project" value="UniProtKB-SubCell"/>
</dbReference>
<evidence type="ECO:0000259" key="9">
    <source>
        <dbReference type="PROSITE" id="PS51294"/>
    </source>
</evidence>
<dbReference type="OrthoDB" id="568284at2759"/>
<keyword evidence="2" id="KW-0805">Transcription regulation</keyword>
<feature type="compositionally biased region" description="Polar residues" evidence="6">
    <location>
        <begin position="11"/>
        <end position="22"/>
    </location>
</feature>
<feature type="domain" description="HTH myb-type" evidence="9">
    <location>
        <begin position="30"/>
        <end position="84"/>
    </location>
</feature>
<dbReference type="CDD" id="cd00167">
    <property type="entry name" value="SANT"/>
    <property type="match status" value="1"/>
</dbReference>
<dbReference type="PROSITE" id="PS51293">
    <property type="entry name" value="SANT"/>
    <property type="match status" value="1"/>
</dbReference>
<organism evidence="10 11">
    <name type="scientific">Pycnococcus provasolii</name>
    <dbReference type="NCBI Taxonomy" id="41880"/>
    <lineage>
        <taxon>Eukaryota</taxon>
        <taxon>Viridiplantae</taxon>
        <taxon>Chlorophyta</taxon>
        <taxon>Pseudoscourfieldiophyceae</taxon>
        <taxon>Pseudoscourfieldiales</taxon>
        <taxon>Pycnococcaceae</taxon>
        <taxon>Pycnococcus</taxon>
    </lineage>
</organism>
<dbReference type="GO" id="GO:0010468">
    <property type="term" value="P:regulation of gene expression"/>
    <property type="evidence" value="ECO:0007669"/>
    <property type="project" value="UniProtKB-ARBA"/>
</dbReference>
<feature type="compositionally biased region" description="Polar residues" evidence="6">
    <location>
        <begin position="113"/>
        <end position="127"/>
    </location>
</feature>
<comment type="subcellular location">
    <subcellularLocation>
        <location evidence="1">Nucleus</location>
    </subcellularLocation>
</comment>